<accession>W1IQZ1</accession>
<sequence>MQLNTMKSINLIAKVGRFSKFGCSLAKITDFDCLITSKQGFRNQFYSLFVRGGNNAYPVETQSPPSPQ</sequence>
<evidence type="ECO:0000313" key="2">
    <source>
        <dbReference type="Proteomes" id="UP000019197"/>
    </source>
</evidence>
<dbReference type="EMBL" id="CBXE010000039">
    <property type="protein sequence ID" value="CDL80036.1"/>
    <property type="molecule type" value="Genomic_DNA"/>
</dbReference>
<organism evidence="1 2">
    <name type="scientific">Xenorhabdus cabanillasii JM26</name>
    <dbReference type="NCBI Taxonomy" id="1427517"/>
    <lineage>
        <taxon>Bacteria</taxon>
        <taxon>Pseudomonadati</taxon>
        <taxon>Pseudomonadota</taxon>
        <taxon>Gammaproteobacteria</taxon>
        <taxon>Enterobacterales</taxon>
        <taxon>Morganellaceae</taxon>
        <taxon>Xenorhabdus</taxon>
    </lineage>
</organism>
<name>W1IQZ1_9GAMM</name>
<protein>
    <submittedName>
        <fullName evidence="1">Uncharacterized protein</fullName>
    </submittedName>
</protein>
<reference evidence="1 2" key="1">
    <citation type="submission" date="2013-11" db="EMBL/GenBank/DDBJ databases">
        <title>Draft genome sequence and annotation of the entomopathogenic bacterium, Xenorhabdus cabanillasi strain JM26.</title>
        <authorList>
            <person name="Gualtieri M."/>
            <person name="Ogier J.C."/>
            <person name="Pages S."/>
            <person name="Givaudan A."/>
            <person name="Gaudriault S."/>
        </authorList>
    </citation>
    <scope>NUCLEOTIDE SEQUENCE [LARGE SCALE GENOMIC DNA]</scope>
    <source>
        <strain evidence="1 2">JM26</strain>
    </source>
</reference>
<proteinExistence type="predicted"/>
<gene>
    <name evidence="1" type="ORF">XCR1_1330026</name>
</gene>
<comment type="caution">
    <text evidence="1">The sequence shown here is derived from an EMBL/GenBank/DDBJ whole genome shotgun (WGS) entry which is preliminary data.</text>
</comment>
<evidence type="ECO:0000313" key="1">
    <source>
        <dbReference type="EMBL" id="CDL80036.1"/>
    </source>
</evidence>
<dbReference type="AlphaFoldDB" id="W1IQZ1"/>
<dbReference type="Proteomes" id="UP000019197">
    <property type="component" value="Unassembled WGS sequence"/>
</dbReference>